<sequence>MSSPLVQAATPCIQLASSDPRAWDEQWRKYFAVLHASASPTSPSVEELELLTLLILAKKDAAKQCDSEVRNTRALRKTLCEIQMELTRVAAPFSVEQELQQRWMSATPEKRGDLILAALVYTCSTNETLHQARRYCEKEMDVVSHRRDGQLLLDLVEEMMIQNPTATAPETPIYISHPVWDAMAAKHQGAGNRNEVILTSILAERNMLIAFVLWHTLRSFLDLPLPQIHHSTGTRKPKLRSNVSCPEEELLRVLHGDEAAKGIIKAGRQTARTDHIQRKEAYAKGKQVCHSCKTPNDTTATKYPRCKRCWDTIQREVFYCSSECQKIDWKAGHKKECGRLLQLEDLTTPAPVPLTPQIGPPLPGFKRSGPLIFQITQLNQLSPQYDYIIYMEGGRRGYVTFSHPTIGPAFRVCRDKAMTTGDRLVIAKLAHFLILLYRSEPRMQGIGVESYAMVEQLTLEFDFPVPEILRAVEEMEARMNFAHGGRRPPLILEAGISLAEWDALAITPAWVDFGIVPLPSSDSPFHYLGRVERANAQA</sequence>
<evidence type="ECO:0000259" key="5">
    <source>
        <dbReference type="PROSITE" id="PS50865"/>
    </source>
</evidence>
<accession>A0AAD7B8E1</accession>
<comment type="caution">
    <text evidence="6">The sequence shown here is derived from an EMBL/GenBank/DDBJ whole genome shotgun (WGS) entry which is preliminary data.</text>
</comment>
<dbReference type="InterPro" id="IPR002893">
    <property type="entry name" value="Znf_MYND"/>
</dbReference>
<evidence type="ECO:0000256" key="1">
    <source>
        <dbReference type="ARBA" id="ARBA00022723"/>
    </source>
</evidence>
<proteinExistence type="predicted"/>
<name>A0AAD7B8E1_9AGAR</name>
<evidence type="ECO:0000256" key="4">
    <source>
        <dbReference type="PROSITE-ProRule" id="PRU00134"/>
    </source>
</evidence>
<dbReference type="SUPFAM" id="SSF144232">
    <property type="entry name" value="HIT/MYND zinc finger-like"/>
    <property type="match status" value="1"/>
</dbReference>
<keyword evidence="3" id="KW-0862">Zinc</keyword>
<dbReference type="Pfam" id="PF01753">
    <property type="entry name" value="zf-MYND"/>
    <property type="match status" value="1"/>
</dbReference>
<keyword evidence="2 4" id="KW-0863">Zinc-finger</keyword>
<keyword evidence="1" id="KW-0479">Metal-binding</keyword>
<feature type="domain" description="MYND-type" evidence="5">
    <location>
        <begin position="289"/>
        <end position="337"/>
    </location>
</feature>
<evidence type="ECO:0000313" key="6">
    <source>
        <dbReference type="EMBL" id="KAJ7613130.1"/>
    </source>
</evidence>
<reference evidence="6" key="1">
    <citation type="submission" date="2023-03" db="EMBL/GenBank/DDBJ databases">
        <title>Massive genome expansion in bonnet fungi (Mycena s.s.) driven by repeated elements and novel gene families across ecological guilds.</title>
        <authorList>
            <consortium name="Lawrence Berkeley National Laboratory"/>
            <person name="Harder C.B."/>
            <person name="Miyauchi S."/>
            <person name="Viragh M."/>
            <person name="Kuo A."/>
            <person name="Thoen E."/>
            <person name="Andreopoulos B."/>
            <person name="Lu D."/>
            <person name="Skrede I."/>
            <person name="Drula E."/>
            <person name="Henrissat B."/>
            <person name="Morin E."/>
            <person name="Kohler A."/>
            <person name="Barry K."/>
            <person name="LaButti K."/>
            <person name="Morin E."/>
            <person name="Salamov A."/>
            <person name="Lipzen A."/>
            <person name="Mereny Z."/>
            <person name="Hegedus B."/>
            <person name="Baldrian P."/>
            <person name="Stursova M."/>
            <person name="Weitz H."/>
            <person name="Taylor A."/>
            <person name="Grigoriev I.V."/>
            <person name="Nagy L.G."/>
            <person name="Martin F."/>
            <person name="Kauserud H."/>
        </authorList>
    </citation>
    <scope>NUCLEOTIDE SEQUENCE</scope>
    <source>
        <strain evidence="6">9284</strain>
    </source>
</reference>
<gene>
    <name evidence="6" type="ORF">FB45DRAFT_273076</name>
</gene>
<dbReference type="AlphaFoldDB" id="A0AAD7B8E1"/>
<organism evidence="6 7">
    <name type="scientific">Roridomyces roridus</name>
    <dbReference type="NCBI Taxonomy" id="1738132"/>
    <lineage>
        <taxon>Eukaryota</taxon>
        <taxon>Fungi</taxon>
        <taxon>Dikarya</taxon>
        <taxon>Basidiomycota</taxon>
        <taxon>Agaricomycotina</taxon>
        <taxon>Agaricomycetes</taxon>
        <taxon>Agaricomycetidae</taxon>
        <taxon>Agaricales</taxon>
        <taxon>Marasmiineae</taxon>
        <taxon>Mycenaceae</taxon>
        <taxon>Roridomyces</taxon>
    </lineage>
</organism>
<evidence type="ECO:0000256" key="3">
    <source>
        <dbReference type="ARBA" id="ARBA00022833"/>
    </source>
</evidence>
<evidence type="ECO:0000313" key="7">
    <source>
        <dbReference type="Proteomes" id="UP001221142"/>
    </source>
</evidence>
<evidence type="ECO:0000256" key="2">
    <source>
        <dbReference type="ARBA" id="ARBA00022771"/>
    </source>
</evidence>
<keyword evidence="7" id="KW-1185">Reference proteome</keyword>
<dbReference type="PROSITE" id="PS50865">
    <property type="entry name" value="ZF_MYND_2"/>
    <property type="match status" value="1"/>
</dbReference>
<dbReference type="Gene3D" id="6.10.140.2220">
    <property type="match status" value="1"/>
</dbReference>
<dbReference type="EMBL" id="JARKIF010000029">
    <property type="protein sequence ID" value="KAJ7613130.1"/>
    <property type="molecule type" value="Genomic_DNA"/>
</dbReference>
<protein>
    <recommendedName>
        <fullName evidence="5">MYND-type domain-containing protein</fullName>
    </recommendedName>
</protein>
<dbReference type="Proteomes" id="UP001221142">
    <property type="component" value="Unassembled WGS sequence"/>
</dbReference>
<dbReference type="GO" id="GO:0008270">
    <property type="term" value="F:zinc ion binding"/>
    <property type="evidence" value="ECO:0007669"/>
    <property type="project" value="UniProtKB-KW"/>
</dbReference>